<comment type="subcellular location">
    <subcellularLocation>
        <location evidence="1">Cell inner membrane</location>
        <topology evidence="1">Single-pass membrane protein</topology>
    </subcellularLocation>
</comment>
<dbReference type="NCBIfam" id="TIGR01710">
    <property type="entry name" value="typeII_sec_gspG"/>
    <property type="match status" value="1"/>
</dbReference>
<evidence type="ECO:0000256" key="2">
    <source>
        <dbReference type="ARBA" id="ARBA00009984"/>
    </source>
</evidence>
<dbReference type="GO" id="GO:0015627">
    <property type="term" value="C:type II protein secretion system complex"/>
    <property type="evidence" value="ECO:0007669"/>
    <property type="project" value="InterPro"/>
</dbReference>
<organism evidence="13 14">
    <name type="scientific">Desulfonatronum thiosulfatophilum</name>
    <dbReference type="NCBI Taxonomy" id="617002"/>
    <lineage>
        <taxon>Bacteria</taxon>
        <taxon>Pseudomonadati</taxon>
        <taxon>Thermodesulfobacteriota</taxon>
        <taxon>Desulfovibrionia</taxon>
        <taxon>Desulfovibrionales</taxon>
        <taxon>Desulfonatronaceae</taxon>
        <taxon>Desulfonatronum</taxon>
    </lineage>
</organism>
<evidence type="ECO:0000313" key="14">
    <source>
        <dbReference type="Proteomes" id="UP000198771"/>
    </source>
</evidence>
<dbReference type="InterPro" id="IPR012902">
    <property type="entry name" value="N_methyl_site"/>
</dbReference>
<accession>A0A1G6EE61</accession>
<dbReference type="EMBL" id="FMXO01000017">
    <property type="protein sequence ID" value="SDB55676.1"/>
    <property type="molecule type" value="Genomic_DNA"/>
</dbReference>
<keyword evidence="4" id="KW-1003">Cell membrane</keyword>
<evidence type="ECO:0000256" key="10">
    <source>
        <dbReference type="SAM" id="MobiDB-lite"/>
    </source>
</evidence>
<dbReference type="SUPFAM" id="SSF54523">
    <property type="entry name" value="Pili subunits"/>
    <property type="match status" value="1"/>
</dbReference>
<evidence type="ECO:0000256" key="1">
    <source>
        <dbReference type="ARBA" id="ARBA00004377"/>
    </source>
</evidence>
<keyword evidence="5" id="KW-0488">Methylation</keyword>
<evidence type="ECO:0000256" key="3">
    <source>
        <dbReference type="ARBA" id="ARBA00020042"/>
    </source>
</evidence>
<dbReference type="GO" id="GO:0015628">
    <property type="term" value="P:protein secretion by the type II secretion system"/>
    <property type="evidence" value="ECO:0007669"/>
    <property type="project" value="InterPro"/>
</dbReference>
<feature type="region of interest" description="Disordered" evidence="10">
    <location>
        <begin position="102"/>
        <end position="145"/>
    </location>
</feature>
<dbReference type="STRING" id="617002.SAMN05660653_02793"/>
<evidence type="ECO:0000256" key="11">
    <source>
        <dbReference type="SAM" id="Phobius"/>
    </source>
</evidence>
<dbReference type="Proteomes" id="UP000198771">
    <property type="component" value="Unassembled WGS sequence"/>
</dbReference>
<proteinExistence type="inferred from homology"/>
<dbReference type="PRINTS" id="PR00813">
    <property type="entry name" value="BCTERIALGSPG"/>
</dbReference>
<dbReference type="InterPro" id="IPR000983">
    <property type="entry name" value="Bac_GSPG_pilin"/>
</dbReference>
<evidence type="ECO:0000313" key="13">
    <source>
        <dbReference type="EMBL" id="SDB55676.1"/>
    </source>
</evidence>
<name>A0A1G6EE61_9BACT</name>
<evidence type="ECO:0000256" key="5">
    <source>
        <dbReference type="ARBA" id="ARBA00022481"/>
    </source>
</evidence>
<feature type="domain" description="Type II secretion system protein GspG C-terminal" evidence="12">
    <location>
        <begin position="29"/>
        <end position="141"/>
    </location>
</feature>
<evidence type="ECO:0000256" key="7">
    <source>
        <dbReference type="ARBA" id="ARBA00022692"/>
    </source>
</evidence>
<dbReference type="InterPro" id="IPR045584">
    <property type="entry name" value="Pilin-like"/>
</dbReference>
<dbReference type="InterPro" id="IPR010054">
    <property type="entry name" value="Type2_sec_GspG"/>
</dbReference>
<evidence type="ECO:0000256" key="4">
    <source>
        <dbReference type="ARBA" id="ARBA00022475"/>
    </source>
</evidence>
<keyword evidence="6" id="KW-0997">Cell inner membrane</keyword>
<evidence type="ECO:0000256" key="6">
    <source>
        <dbReference type="ARBA" id="ARBA00022519"/>
    </source>
</evidence>
<dbReference type="InterPro" id="IPR013545">
    <property type="entry name" value="T2SS_protein-GspG_C"/>
</dbReference>
<comment type="similarity">
    <text evidence="2">Belongs to the GSP G family.</text>
</comment>
<dbReference type="OrthoDB" id="9795612at2"/>
<feature type="transmembrane region" description="Helical" evidence="11">
    <location>
        <begin position="6"/>
        <end position="28"/>
    </location>
</feature>
<keyword evidence="7 11" id="KW-0812">Transmembrane</keyword>
<dbReference type="RefSeq" id="WP_092123119.1">
    <property type="nucleotide sequence ID" value="NZ_FMXO01000017.1"/>
</dbReference>
<dbReference type="Gene3D" id="3.30.700.10">
    <property type="entry name" value="Glycoprotein, Type 4 Pilin"/>
    <property type="match status" value="1"/>
</dbReference>
<evidence type="ECO:0000259" key="12">
    <source>
        <dbReference type="Pfam" id="PF08334"/>
    </source>
</evidence>
<dbReference type="Pfam" id="PF08334">
    <property type="entry name" value="T2SSG"/>
    <property type="match status" value="1"/>
</dbReference>
<evidence type="ECO:0000256" key="9">
    <source>
        <dbReference type="ARBA" id="ARBA00023136"/>
    </source>
</evidence>
<dbReference type="NCBIfam" id="TIGR02532">
    <property type="entry name" value="IV_pilin_GFxxxE"/>
    <property type="match status" value="1"/>
</dbReference>
<dbReference type="PANTHER" id="PTHR30093">
    <property type="entry name" value="GENERAL SECRETION PATHWAY PROTEIN G"/>
    <property type="match status" value="1"/>
</dbReference>
<dbReference type="GO" id="GO:0005886">
    <property type="term" value="C:plasma membrane"/>
    <property type="evidence" value="ECO:0007669"/>
    <property type="project" value="UniProtKB-SubCell"/>
</dbReference>
<protein>
    <recommendedName>
        <fullName evidence="3">Type II secretion system core protein G</fullName>
    </recommendedName>
</protein>
<keyword evidence="9 11" id="KW-0472">Membrane</keyword>
<dbReference type="AlphaFoldDB" id="A0A1G6EE61"/>
<keyword evidence="8 11" id="KW-1133">Transmembrane helix</keyword>
<dbReference type="Pfam" id="PF07963">
    <property type="entry name" value="N_methyl"/>
    <property type="match status" value="1"/>
</dbReference>
<sequence length="145" mass="16160">MKQSPGFSLIELMIVVVILGLMATLLVPRIMDRPEEARAAKARVDIRTMESALRLYRLDNGVYPTTEQGLAALITKPERGAPLRNYRPGGYLEASSVPRDPWGNEYRYRSPGQQGRDYEITSLGSDGKEGGSGFARDINSWELDE</sequence>
<dbReference type="PANTHER" id="PTHR30093:SF44">
    <property type="entry name" value="TYPE II SECRETION SYSTEM CORE PROTEIN G"/>
    <property type="match status" value="1"/>
</dbReference>
<evidence type="ECO:0000256" key="8">
    <source>
        <dbReference type="ARBA" id="ARBA00022989"/>
    </source>
</evidence>
<reference evidence="13 14" key="1">
    <citation type="submission" date="2016-10" db="EMBL/GenBank/DDBJ databases">
        <authorList>
            <person name="de Groot N.N."/>
        </authorList>
    </citation>
    <scope>NUCLEOTIDE SEQUENCE [LARGE SCALE GENOMIC DNA]</scope>
    <source>
        <strain evidence="13 14">ASO4-2</strain>
    </source>
</reference>
<keyword evidence="14" id="KW-1185">Reference proteome</keyword>
<gene>
    <name evidence="13" type="ORF">SAMN05660653_02793</name>
</gene>